<evidence type="ECO:0000256" key="2">
    <source>
        <dbReference type="SAM" id="SignalP"/>
    </source>
</evidence>
<reference evidence="4 5" key="2">
    <citation type="journal article" date="2019" name="G3 (Bethesda)">
        <title>Hybrid Assembly of the Genome of the Entomopathogenic Nematode Steinernema carpocapsae Identifies the X-Chromosome.</title>
        <authorList>
            <person name="Serra L."/>
            <person name="Macchietto M."/>
            <person name="Macias-Munoz A."/>
            <person name="McGill C.J."/>
            <person name="Rodriguez I.M."/>
            <person name="Rodriguez B."/>
            <person name="Murad R."/>
            <person name="Mortazavi A."/>
        </authorList>
    </citation>
    <scope>NUCLEOTIDE SEQUENCE [LARGE SCALE GENOMIC DNA]</scope>
    <source>
        <strain evidence="4 5">ALL</strain>
    </source>
</reference>
<keyword evidence="2" id="KW-0732">Signal</keyword>
<reference evidence="4 5" key="1">
    <citation type="journal article" date="2015" name="Genome Biol.">
        <title>Comparative genomics of Steinernema reveals deeply conserved gene regulatory networks.</title>
        <authorList>
            <person name="Dillman A.R."/>
            <person name="Macchietto M."/>
            <person name="Porter C.F."/>
            <person name="Rogers A."/>
            <person name="Williams B."/>
            <person name="Antoshechkin I."/>
            <person name="Lee M.M."/>
            <person name="Goodwin Z."/>
            <person name="Lu X."/>
            <person name="Lewis E.E."/>
            <person name="Goodrich-Blair H."/>
            <person name="Stock S.P."/>
            <person name="Adams B.J."/>
            <person name="Sternberg P.W."/>
            <person name="Mortazavi A."/>
        </authorList>
    </citation>
    <scope>NUCLEOTIDE SEQUENCE [LARGE SCALE GENOMIC DNA]</scope>
    <source>
        <strain evidence="4 5">ALL</strain>
    </source>
</reference>
<feature type="signal peptide" evidence="2">
    <location>
        <begin position="1"/>
        <end position="28"/>
    </location>
</feature>
<dbReference type="Proteomes" id="UP000298663">
    <property type="component" value="Unassembled WGS sequence"/>
</dbReference>
<proteinExistence type="predicted"/>
<name>A0A4U5PIG8_STECR</name>
<keyword evidence="5" id="KW-1185">Reference proteome</keyword>
<feature type="chain" id="PRO_5020508167" description="Granulins domain-containing protein" evidence="2">
    <location>
        <begin position="29"/>
        <end position="80"/>
    </location>
</feature>
<gene>
    <name evidence="4" type="ORF">L596_010328</name>
</gene>
<organism evidence="4 5">
    <name type="scientific">Steinernema carpocapsae</name>
    <name type="common">Entomopathogenic nematode</name>
    <dbReference type="NCBI Taxonomy" id="34508"/>
    <lineage>
        <taxon>Eukaryota</taxon>
        <taxon>Metazoa</taxon>
        <taxon>Ecdysozoa</taxon>
        <taxon>Nematoda</taxon>
        <taxon>Chromadorea</taxon>
        <taxon>Rhabditida</taxon>
        <taxon>Tylenchina</taxon>
        <taxon>Panagrolaimomorpha</taxon>
        <taxon>Strongyloidoidea</taxon>
        <taxon>Steinernematidae</taxon>
        <taxon>Steinernema</taxon>
    </lineage>
</organism>
<accession>A0A4U5PIG8</accession>
<evidence type="ECO:0000259" key="3">
    <source>
        <dbReference type="Pfam" id="PF00396"/>
    </source>
</evidence>
<keyword evidence="1" id="KW-1015">Disulfide bond</keyword>
<evidence type="ECO:0000313" key="4">
    <source>
        <dbReference type="EMBL" id="TKR96283.1"/>
    </source>
</evidence>
<feature type="domain" description="Granulins" evidence="3">
    <location>
        <begin position="43"/>
        <end position="77"/>
    </location>
</feature>
<dbReference type="InterPro" id="IPR037277">
    <property type="entry name" value="Granulin_sf"/>
</dbReference>
<dbReference type="Pfam" id="PF00396">
    <property type="entry name" value="Granulin"/>
    <property type="match status" value="1"/>
</dbReference>
<dbReference type="AlphaFoldDB" id="A0A4U5PIG8"/>
<sequence>MSLYQLFNVMKTLTILCLLGLFLALTQAMDLSLSDDCNDGTMCKAGCCIYPKAVCCPSGNACCPHGTSCDEPHQECKSVI</sequence>
<dbReference type="Gene3D" id="2.10.25.160">
    <property type="entry name" value="Granulin"/>
    <property type="match status" value="1"/>
</dbReference>
<evidence type="ECO:0000313" key="5">
    <source>
        <dbReference type="Proteomes" id="UP000298663"/>
    </source>
</evidence>
<comment type="caution">
    <text evidence="4">The sequence shown here is derived from an EMBL/GenBank/DDBJ whole genome shotgun (WGS) entry which is preliminary data.</text>
</comment>
<dbReference type="EMBL" id="AZBU02000002">
    <property type="protein sequence ID" value="TKR96283.1"/>
    <property type="molecule type" value="Genomic_DNA"/>
</dbReference>
<protein>
    <recommendedName>
        <fullName evidence="3">Granulins domain-containing protein</fullName>
    </recommendedName>
</protein>
<evidence type="ECO:0000256" key="1">
    <source>
        <dbReference type="ARBA" id="ARBA00023157"/>
    </source>
</evidence>
<dbReference type="InterPro" id="IPR000118">
    <property type="entry name" value="Granulin"/>
</dbReference>